<sequence length="598" mass="69146">MPKGTTNRKKRDIQLANEADLIALQKLQDLTSSYRETAITSSERSINDLAEYFKAATSNAKQLLPTAKRRYAIYLRKSTDSEDKQVRSIDDQRKECLVLASNTVKTVIRDEDIFEEHASAKKSGNRPIFNEMLQGFRTGKYHGLISWSPDRLSRNMKEAGEVIEMVDEETIQDLHFRTYAFENNPNGKMMLGILFATSKQYSDKLSVDVKRGNTGNISEGKYNGSLKKGYYVDEATGNFMPDDYNWKLLRKAVDMRLYEGKNNPEIAQFLLDHKFTERKFENDSPRLVKFTKKMVGDFFADPFYLGLYKYGNLLTVLTDQYNFRPLISPDEFIALNADISKDFGKTSTIKSSKPQKLDYGLLRNKVICDYCSVPMQFQHQPITKGTKKGRYVISYYCRNRVCLRHNPQEQKNRGIKLSKSIRAKYVLAGIEWHLRHLTKQSTEAYRMYINGLEQRIASDKAVIKNKLSEATQQLKENERQYAKYQTFQVDDPEEYKKHHNGKLEHHKQLIEYYEEAVADNKAELAKLNVTLPTEKEFYELTKFKVLEFLQSTDITVLDTICNEFVSNLRAGHDSTPVIELKKPYDSMVDLGKIPLGWG</sequence>
<dbReference type="Proteomes" id="UP000013893">
    <property type="component" value="Chromosome"/>
</dbReference>
<dbReference type="InterPro" id="IPR006119">
    <property type="entry name" value="Resolv_N"/>
</dbReference>
<gene>
    <name evidence="4" type="ORF">L336_0121</name>
</gene>
<dbReference type="GO" id="GO:0003677">
    <property type="term" value="F:DNA binding"/>
    <property type="evidence" value="ECO:0007669"/>
    <property type="project" value="UniProtKB-KW"/>
</dbReference>
<keyword evidence="5" id="KW-1185">Reference proteome</keyword>
<dbReference type="GO" id="GO:0000150">
    <property type="term" value="F:DNA strand exchange activity"/>
    <property type="evidence" value="ECO:0007669"/>
    <property type="project" value="InterPro"/>
</dbReference>
<dbReference type="Pfam" id="PF00239">
    <property type="entry name" value="Resolvase"/>
    <property type="match status" value="1"/>
</dbReference>
<dbReference type="InterPro" id="IPR036162">
    <property type="entry name" value="Resolvase-like_N_sf"/>
</dbReference>
<dbReference type="PANTHER" id="PTHR30461:SF2">
    <property type="entry name" value="SERINE RECOMBINASE PINE-RELATED"/>
    <property type="match status" value="1"/>
</dbReference>
<dbReference type="OrthoDB" id="7277848at2"/>
<keyword evidence="2" id="KW-0233">DNA recombination</keyword>
<protein>
    <recommendedName>
        <fullName evidence="3">Resolvase/invertase-type recombinase catalytic domain-containing protein</fullName>
    </recommendedName>
</protein>
<dbReference type="PANTHER" id="PTHR30461">
    <property type="entry name" value="DNA-INVERTASE FROM LAMBDOID PROPHAGE"/>
    <property type="match status" value="1"/>
</dbReference>
<dbReference type="PROSITE" id="PS51736">
    <property type="entry name" value="RECOMBINASES_3"/>
    <property type="match status" value="1"/>
</dbReference>
<proteinExistence type="predicted"/>
<name>R4PVR1_9BACT</name>
<keyword evidence="1" id="KW-0238">DNA-binding</keyword>
<dbReference type="CDD" id="cd00338">
    <property type="entry name" value="Ser_Recombinase"/>
    <property type="match status" value="1"/>
</dbReference>
<dbReference type="STRING" id="1332188.L336_0121"/>
<dbReference type="InterPro" id="IPR050639">
    <property type="entry name" value="SSR_resolvase"/>
</dbReference>
<dbReference type="Gene3D" id="3.40.50.1390">
    <property type="entry name" value="Resolvase, N-terminal catalytic domain"/>
    <property type="match status" value="1"/>
</dbReference>
<dbReference type="SUPFAM" id="SSF53041">
    <property type="entry name" value="Resolvase-like"/>
    <property type="match status" value="1"/>
</dbReference>
<dbReference type="Pfam" id="PF07508">
    <property type="entry name" value="Recombinase"/>
    <property type="match status" value="1"/>
</dbReference>
<organism evidence="4 5">
    <name type="scientific">Candidatus Saccharimonas aalborgensis</name>
    <dbReference type="NCBI Taxonomy" id="1332188"/>
    <lineage>
        <taxon>Bacteria</taxon>
        <taxon>Candidatus Saccharimonadota</taxon>
        <taxon>Candidatus Saccharimonadia</taxon>
        <taxon>Candidatus Saccharimonadales</taxon>
        <taxon>Candidatus Saccharimonadaceae</taxon>
        <taxon>Candidatus Saccharimonas</taxon>
    </lineage>
</organism>
<dbReference type="KEGG" id="saal:L336_0121"/>
<evidence type="ECO:0000256" key="1">
    <source>
        <dbReference type="ARBA" id="ARBA00023125"/>
    </source>
</evidence>
<reference evidence="4 5" key="1">
    <citation type="journal article" date="2013" name="Nat. Biotechnol.">
        <title>Genome sequences of rare, uncultured bacteria obtained by differential coverage binning of multiple metagenomes.</title>
        <authorList>
            <person name="Albertsen M."/>
            <person name="Hugenholtz P."/>
            <person name="Skarshewski A."/>
            <person name="Nielsen K.L."/>
            <person name="Tyson G.W."/>
            <person name="Nielsen P.H."/>
        </authorList>
    </citation>
    <scope>NUCLEOTIDE SEQUENCE [LARGE SCALE GENOMIC DNA]</scope>
    <source>
        <strain evidence="4">TM71</strain>
    </source>
</reference>
<accession>R4PVR1</accession>
<dbReference type="SMART" id="SM00857">
    <property type="entry name" value="Resolvase"/>
    <property type="match status" value="1"/>
</dbReference>
<dbReference type="RefSeq" id="WP_015641283.1">
    <property type="nucleotide sequence ID" value="NC_021219.1"/>
</dbReference>
<dbReference type="AlphaFoldDB" id="R4PVR1"/>
<evidence type="ECO:0000313" key="5">
    <source>
        <dbReference type="Proteomes" id="UP000013893"/>
    </source>
</evidence>
<evidence type="ECO:0000259" key="3">
    <source>
        <dbReference type="PROSITE" id="PS51736"/>
    </source>
</evidence>
<dbReference type="EMBL" id="CP005957">
    <property type="protein sequence ID" value="AGL61832.1"/>
    <property type="molecule type" value="Genomic_DNA"/>
</dbReference>
<evidence type="ECO:0000313" key="4">
    <source>
        <dbReference type="EMBL" id="AGL61832.1"/>
    </source>
</evidence>
<dbReference type="HOGENOM" id="CLU_453934_0_0_0"/>
<feature type="domain" description="Resolvase/invertase-type recombinase catalytic" evidence="3">
    <location>
        <begin position="70"/>
        <end position="220"/>
    </location>
</feature>
<dbReference type="InterPro" id="IPR011109">
    <property type="entry name" value="DNA_bind_recombinase_dom"/>
</dbReference>
<evidence type="ECO:0000256" key="2">
    <source>
        <dbReference type="ARBA" id="ARBA00023172"/>
    </source>
</evidence>